<dbReference type="SUPFAM" id="SSF52047">
    <property type="entry name" value="RNI-like"/>
    <property type="match status" value="1"/>
</dbReference>
<dbReference type="RefSeq" id="XP_024344195.1">
    <property type="nucleotide sequence ID" value="XM_024488405.1"/>
</dbReference>
<evidence type="ECO:0000313" key="3">
    <source>
        <dbReference type="Proteomes" id="UP000194127"/>
    </source>
</evidence>
<proteinExistence type="predicted"/>
<evidence type="ECO:0000256" key="1">
    <source>
        <dbReference type="SAM" id="MobiDB-lite"/>
    </source>
</evidence>
<evidence type="ECO:0008006" key="4">
    <source>
        <dbReference type="Google" id="ProtNLM"/>
    </source>
</evidence>
<keyword evidence="3" id="KW-1185">Reference proteome</keyword>
<accession>A0A1X6NFI4</accession>
<organism evidence="2 3">
    <name type="scientific">Postia placenta MAD-698-R-SB12</name>
    <dbReference type="NCBI Taxonomy" id="670580"/>
    <lineage>
        <taxon>Eukaryota</taxon>
        <taxon>Fungi</taxon>
        <taxon>Dikarya</taxon>
        <taxon>Basidiomycota</taxon>
        <taxon>Agaricomycotina</taxon>
        <taxon>Agaricomycetes</taxon>
        <taxon>Polyporales</taxon>
        <taxon>Adustoporiaceae</taxon>
        <taxon>Rhodonia</taxon>
    </lineage>
</organism>
<gene>
    <name evidence="2" type="ORF">POSPLADRAFT_1176208</name>
</gene>
<dbReference type="Proteomes" id="UP000194127">
    <property type="component" value="Unassembled WGS sequence"/>
</dbReference>
<feature type="region of interest" description="Disordered" evidence="1">
    <location>
        <begin position="415"/>
        <end position="452"/>
    </location>
</feature>
<name>A0A1X6NFI4_9APHY</name>
<reference evidence="2 3" key="1">
    <citation type="submission" date="2017-04" db="EMBL/GenBank/DDBJ databases">
        <title>Genome Sequence of the Model Brown-Rot Fungus Postia placenta SB12.</title>
        <authorList>
            <consortium name="DOE Joint Genome Institute"/>
            <person name="Gaskell J."/>
            <person name="Kersten P."/>
            <person name="Larrondo L.F."/>
            <person name="Canessa P."/>
            <person name="Martinez D."/>
            <person name="Hibbett D."/>
            <person name="Schmoll M."/>
            <person name="Kubicek C.P."/>
            <person name="Martinez A.T."/>
            <person name="Yadav J."/>
            <person name="Master E."/>
            <person name="Magnuson J.K."/>
            <person name="James T."/>
            <person name="Yaver D."/>
            <person name="Berka R."/>
            <person name="Labutti K."/>
            <person name="Lipzen A."/>
            <person name="Aerts A."/>
            <person name="Barry K."/>
            <person name="Henrissat B."/>
            <person name="Blanchette R."/>
            <person name="Grigoriev I."/>
            <person name="Cullen D."/>
        </authorList>
    </citation>
    <scope>NUCLEOTIDE SEQUENCE [LARGE SCALE GENOMIC DNA]</scope>
    <source>
        <strain evidence="2 3">MAD-698-R-SB12</strain>
    </source>
</reference>
<protein>
    <recommendedName>
        <fullName evidence="4">F-box domain-containing protein</fullName>
    </recommendedName>
</protein>
<dbReference type="Gene3D" id="3.80.10.10">
    <property type="entry name" value="Ribonuclease Inhibitor"/>
    <property type="match status" value="1"/>
</dbReference>
<dbReference type="OrthoDB" id="3235026at2759"/>
<dbReference type="InterPro" id="IPR032675">
    <property type="entry name" value="LRR_dom_sf"/>
</dbReference>
<dbReference type="EMBL" id="KZ110591">
    <property type="protein sequence ID" value="OSX67401.1"/>
    <property type="molecule type" value="Genomic_DNA"/>
</dbReference>
<dbReference type="GeneID" id="36333354"/>
<sequence>MTTALRAWDGLPAEMKLSIVDLLDFDSIQSLAMVNRESYTLCVPSIFRVMKIPSSEDLQTYLSSVPQSYNQCIRRLNICTKSSTTQAPPPGVTDAVSQLLGQCPQLEDLTLGLASSLSKSVIPCFAKLRSLTSLTINHCGDEDTSPLSERLVVSIAASVPNLTRLSLDRVTRSALHAPELVGLYPFIPIVAGDEDIPDHPLLGAELRLPSLLRLPTLTKLRIRDTHLGDPQWSCTPVHCALEVLDLGSCYHESLDFNRVCTERIMGAVGHTVDEFALNTALTPQTFQYARHADTPPLHRLRKVHLTPLFPVENVVDTLTTLADSPIEQLSVQCHEDDVEDMCSALEDFLSLRAERGEQTLYKHLSEITVKTVSDLADGLFGPFGVDTKSSPVTLPAEHVEAIKRVQDFLRDLRSAGNADASARPCDDSSEGSQDKADQLPPREVTLVSSISV</sequence>
<evidence type="ECO:0000313" key="2">
    <source>
        <dbReference type="EMBL" id="OSX67401.1"/>
    </source>
</evidence>
<dbReference type="AlphaFoldDB" id="A0A1X6NFI4"/>